<sequence>MESKDWANYIEATDGLSKPWLLIQWRLKLLQEQRPNLDAETYTAELAALQESLMNLGEWWQGQEAAVFGTGAAMPGES</sequence>
<dbReference type="Proteomes" id="UP000249081">
    <property type="component" value="Unassembled WGS sequence"/>
</dbReference>
<name>A0A2W4WQ85_9CYAN</name>
<evidence type="ECO:0000313" key="2">
    <source>
        <dbReference type="Proteomes" id="UP000249081"/>
    </source>
</evidence>
<accession>A0A2W4WQ85</accession>
<evidence type="ECO:0000313" key="1">
    <source>
        <dbReference type="EMBL" id="PZO45357.1"/>
    </source>
</evidence>
<comment type="caution">
    <text evidence="1">The sequence shown here is derived from an EMBL/GenBank/DDBJ whole genome shotgun (WGS) entry which is preliminary data.</text>
</comment>
<protein>
    <submittedName>
        <fullName evidence="1">Uncharacterized protein</fullName>
    </submittedName>
</protein>
<reference evidence="2" key="1">
    <citation type="submission" date="2018-04" db="EMBL/GenBank/DDBJ databases">
        <authorList>
            <person name="Cornet L."/>
        </authorList>
    </citation>
    <scope>NUCLEOTIDE SEQUENCE [LARGE SCALE GENOMIC DNA]</scope>
</reference>
<organism evidence="1 2">
    <name type="scientific">Shackletoniella antarctica</name>
    <dbReference type="NCBI Taxonomy" id="268115"/>
    <lineage>
        <taxon>Bacteria</taxon>
        <taxon>Bacillati</taxon>
        <taxon>Cyanobacteriota</taxon>
        <taxon>Cyanophyceae</taxon>
        <taxon>Oculatellales</taxon>
        <taxon>Oculatellaceae</taxon>
        <taxon>Shackletoniella</taxon>
    </lineage>
</organism>
<proteinExistence type="predicted"/>
<dbReference type="EMBL" id="QBMN01000007">
    <property type="protein sequence ID" value="PZO45357.1"/>
    <property type="molecule type" value="Genomic_DNA"/>
</dbReference>
<dbReference type="AlphaFoldDB" id="A0A2W4WQ85"/>
<gene>
    <name evidence="1" type="ORF">DCF17_01815</name>
</gene>
<reference evidence="1 2" key="2">
    <citation type="submission" date="2018-06" db="EMBL/GenBank/DDBJ databases">
        <title>Metagenomic assembly of (sub)arctic Cyanobacteria and their associated microbiome from non-axenic cultures.</title>
        <authorList>
            <person name="Baurain D."/>
        </authorList>
    </citation>
    <scope>NUCLEOTIDE SEQUENCE [LARGE SCALE GENOMIC DNA]</scope>
    <source>
        <strain evidence="1">ULC041bin1</strain>
    </source>
</reference>